<keyword evidence="2" id="KW-1185">Reference proteome</keyword>
<proteinExistence type="predicted"/>
<reference evidence="1" key="1">
    <citation type="submission" date="2023-04" db="EMBL/GenBank/DDBJ databases">
        <title>A chromosome-level genome assembly of the parasitoid wasp Eretmocerus hayati.</title>
        <authorList>
            <person name="Zhong Y."/>
            <person name="Liu S."/>
            <person name="Liu Y."/>
        </authorList>
    </citation>
    <scope>NUCLEOTIDE SEQUENCE</scope>
    <source>
        <strain evidence="1">ZJU_SS_LIU_2023</strain>
    </source>
</reference>
<sequence>MWSAISRLFKYRSLDSSLSPEHLARNLSGDVPVTDAIVDVFNTMDYNTYDERRRGYGFSGDQHSASGDSEHSSDSYDSRQVSSSIAPELHLVSFIPFLCTDKVLTNLLQIASDCNCQSSMILCKLCPNN</sequence>
<protein>
    <submittedName>
        <fullName evidence="1">Uncharacterized protein</fullName>
    </submittedName>
</protein>
<name>A0ACC2NNQ7_9HYME</name>
<organism evidence="1 2">
    <name type="scientific">Eretmocerus hayati</name>
    <dbReference type="NCBI Taxonomy" id="131215"/>
    <lineage>
        <taxon>Eukaryota</taxon>
        <taxon>Metazoa</taxon>
        <taxon>Ecdysozoa</taxon>
        <taxon>Arthropoda</taxon>
        <taxon>Hexapoda</taxon>
        <taxon>Insecta</taxon>
        <taxon>Pterygota</taxon>
        <taxon>Neoptera</taxon>
        <taxon>Endopterygota</taxon>
        <taxon>Hymenoptera</taxon>
        <taxon>Apocrita</taxon>
        <taxon>Proctotrupomorpha</taxon>
        <taxon>Chalcidoidea</taxon>
        <taxon>Aphelinidae</taxon>
        <taxon>Aphelininae</taxon>
        <taxon>Eretmocerus</taxon>
    </lineage>
</organism>
<dbReference type="Proteomes" id="UP001239111">
    <property type="component" value="Chromosome 3"/>
</dbReference>
<dbReference type="EMBL" id="CM056743">
    <property type="protein sequence ID" value="KAJ8672894.1"/>
    <property type="molecule type" value="Genomic_DNA"/>
</dbReference>
<evidence type="ECO:0000313" key="2">
    <source>
        <dbReference type="Proteomes" id="UP001239111"/>
    </source>
</evidence>
<comment type="caution">
    <text evidence="1">The sequence shown here is derived from an EMBL/GenBank/DDBJ whole genome shotgun (WGS) entry which is preliminary data.</text>
</comment>
<gene>
    <name evidence="1" type="ORF">QAD02_004155</name>
</gene>
<evidence type="ECO:0000313" key="1">
    <source>
        <dbReference type="EMBL" id="KAJ8672894.1"/>
    </source>
</evidence>
<accession>A0ACC2NNQ7</accession>